<organism evidence="2 3">
    <name type="scientific">Aequoribacter fuscus</name>
    <dbReference type="NCBI Taxonomy" id="2518989"/>
    <lineage>
        <taxon>Bacteria</taxon>
        <taxon>Pseudomonadati</taxon>
        <taxon>Pseudomonadota</taxon>
        <taxon>Gammaproteobacteria</taxon>
        <taxon>Cellvibrionales</taxon>
        <taxon>Halieaceae</taxon>
        <taxon>Aequoribacter</taxon>
    </lineage>
</organism>
<sequence length="396" mass="46320">MIKLLIQDKRLTLDKFKSYSLNRNVEQPFSPTTIEFICEFSKELLSIEFRKYPDLQALAYWFRKSKVKNFEKIYCKNSSPLGTVFHICPSNVDTIFVYSLFISLLMGNMNIVRISSKESEQINIMISIFKKMSLIERYKNVVSRILLLSYERDDQITTFFSELAHLRVFWGGDESIKNLRKISAPSYTRDIYFPDRESICVIDQSSFNEADDAKKEIIFKSFLNDIKTFNQQACSSPLRLFWIGDQASFRFFLDINDRLDYGLELNNSEIMDKFVSISSMSVEFDDLYLLNRDFSKIIFINSPTPNDHMSFHVGNGLILVTFINELSEMIPFTSPKTQTLSQYGLDRPRVDSLCLQFNESQIDRVCKIGSALDFDHVWDGKDLFVYFSRIIRADYR</sequence>
<dbReference type="OrthoDB" id="580775at2"/>
<dbReference type="GO" id="GO:0008218">
    <property type="term" value="P:bioluminescence"/>
    <property type="evidence" value="ECO:0007669"/>
    <property type="project" value="InterPro"/>
</dbReference>
<dbReference type="GO" id="GO:0003995">
    <property type="term" value="F:acyl-CoA dehydrogenase activity"/>
    <property type="evidence" value="ECO:0007669"/>
    <property type="project" value="InterPro"/>
</dbReference>
<dbReference type="InterPro" id="IPR016161">
    <property type="entry name" value="Ald_DH/histidinol_DH"/>
</dbReference>
<dbReference type="AlphaFoldDB" id="F3L3Q2"/>
<evidence type="ECO:0008006" key="4">
    <source>
        <dbReference type="Google" id="ProtNLM"/>
    </source>
</evidence>
<comment type="caution">
    <text evidence="2">The sequence shown here is derived from an EMBL/GenBank/DDBJ whole genome shotgun (WGS) entry which is preliminary data.</text>
</comment>
<evidence type="ECO:0000313" key="2">
    <source>
        <dbReference type="EMBL" id="EGG29025.1"/>
    </source>
</evidence>
<dbReference type="Pfam" id="PF05893">
    <property type="entry name" value="LuxC"/>
    <property type="match status" value="1"/>
</dbReference>
<dbReference type="InterPro" id="IPR008670">
    <property type="entry name" value="CoA_reduct_LuxC"/>
</dbReference>
<dbReference type="RefSeq" id="WP_009576432.1">
    <property type="nucleotide sequence ID" value="NZ_AEIG01000066.1"/>
</dbReference>
<evidence type="ECO:0000313" key="3">
    <source>
        <dbReference type="Proteomes" id="UP000005615"/>
    </source>
</evidence>
<reference evidence="2 3" key="1">
    <citation type="journal article" date="2011" name="J. Bacteriol.">
        <title>Genome sequence of strain IMCC3088, a proteorhodopsin-containing marine bacterium belonging to the OM60/NOR5 clade.</title>
        <authorList>
            <person name="Jang Y."/>
            <person name="Oh H.M."/>
            <person name="Kang I."/>
            <person name="Lee K."/>
            <person name="Yang S.J."/>
            <person name="Cho J.C."/>
        </authorList>
    </citation>
    <scope>NUCLEOTIDE SEQUENCE [LARGE SCALE GENOMIC DNA]</scope>
    <source>
        <strain evidence="2 3">IMCC3088</strain>
    </source>
</reference>
<dbReference type="EMBL" id="AEIG01000066">
    <property type="protein sequence ID" value="EGG29025.1"/>
    <property type="molecule type" value="Genomic_DNA"/>
</dbReference>
<protein>
    <recommendedName>
        <fullName evidence="4">Long-chain-fatty-acyl-CoA reductase</fullName>
    </recommendedName>
</protein>
<keyword evidence="1" id="KW-0521">NADP</keyword>
<dbReference type="eggNOG" id="COG1012">
    <property type="taxonomic scope" value="Bacteria"/>
</dbReference>
<evidence type="ECO:0000256" key="1">
    <source>
        <dbReference type="ARBA" id="ARBA00022857"/>
    </source>
</evidence>
<dbReference type="Proteomes" id="UP000005615">
    <property type="component" value="Unassembled WGS sequence"/>
</dbReference>
<dbReference type="SUPFAM" id="SSF53720">
    <property type="entry name" value="ALDH-like"/>
    <property type="match status" value="1"/>
</dbReference>
<name>F3L3Q2_9GAMM</name>
<gene>
    <name evidence="2" type="ORF">IMCC3088_2244</name>
</gene>
<dbReference type="STRING" id="2518989.IMCC3088_2244"/>
<proteinExistence type="predicted"/>
<accession>F3L3Q2</accession>
<keyword evidence="3" id="KW-1185">Reference proteome</keyword>